<dbReference type="Pfam" id="PF04954">
    <property type="entry name" value="SIP"/>
    <property type="match status" value="1"/>
</dbReference>
<dbReference type="InterPro" id="IPR007037">
    <property type="entry name" value="SIP_rossman_dom"/>
</dbReference>
<dbReference type="PROSITE" id="PS51384">
    <property type="entry name" value="FAD_FR"/>
    <property type="match status" value="1"/>
</dbReference>
<proteinExistence type="predicted"/>
<dbReference type="PANTHER" id="PTHR30157:SF0">
    <property type="entry name" value="NADPH-DEPENDENT FERRIC-CHELATE REDUCTASE"/>
    <property type="match status" value="1"/>
</dbReference>
<dbReference type="InterPro" id="IPR017927">
    <property type="entry name" value="FAD-bd_FR_type"/>
</dbReference>
<dbReference type="SUPFAM" id="SSF63380">
    <property type="entry name" value="Riboflavin synthase domain-like"/>
    <property type="match status" value="1"/>
</dbReference>
<evidence type="ECO:0000313" key="3">
    <source>
        <dbReference type="Proteomes" id="UP000636960"/>
    </source>
</evidence>
<dbReference type="PANTHER" id="PTHR30157">
    <property type="entry name" value="FERRIC REDUCTASE, NADPH-DEPENDENT"/>
    <property type="match status" value="1"/>
</dbReference>
<dbReference type="Gene3D" id="3.40.50.80">
    <property type="entry name" value="Nucleotide-binding domain of ferredoxin-NADP reductase (FNR) module"/>
    <property type="match status" value="1"/>
</dbReference>
<dbReference type="InterPro" id="IPR039374">
    <property type="entry name" value="SIP_fam"/>
</dbReference>
<dbReference type="InterPro" id="IPR017938">
    <property type="entry name" value="Riboflavin_synthase-like_b-brl"/>
</dbReference>
<protein>
    <submittedName>
        <fullName evidence="2">Siderophore-interacting protein</fullName>
    </submittedName>
</protein>
<sequence>MARSNLHATRIKPEQTELLVLRVLRSERISPGFQRVTLGEGDVGKFRPMGFDQWFRLFIPVADGSLDRLPNKLNTLAFLRFLAIAKATRPLLRSYTVRAARDGSFDVDFVLHEPAGPAAEWAVKCAPGDTVAILDEGIGFHPPDFVDRIRLVGEESALPAIAGILGSLDAGVRGEAIIEIPAEADRQDLTAPAGVSVTWVVRQDHAAVPGVAALAAAVALSPAPGMYGWVAGEQALASGLRRHWVATGVPKENIMFCGYWRHT</sequence>
<dbReference type="GO" id="GO:0016491">
    <property type="term" value="F:oxidoreductase activity"/>
    <property type="evidence" value="ECO:0007669"/>
    <property type="project" value="InterPro"/>
</dbReference>
<dbReference type="EMBL" id="BOMV01000032">
    <property type="protein sequence ID" value="GIE95510.1"/>
    <property type="molecule type" value="Genomic_DNA"/>
</dbReference>
<evidence type="ECO:0000259" key="1">
    <source>
        <dbReference type="PROSITE" id="PS51384"/>
    </source>
</evidence>
<keyword evidence="3" id="KW-1185">Reference proteome</keyword>
<dbReference type="Pfam" id="PF08021">
    <property type="entry name" value="FAD_binding_9"/>
    <property type="match status" value="1"/>
</dbReference>
<accession>A0A919MXA5</accession>
<organism evidence="2 3">
    <name type="scientific">Paractinoplanes rishiriensis</name>
    <dbReference type="NCBI Taxonomy" id="1050105"/>
    <lineage>
        <taxon>Bacteria</taxon>
        <taxon>Bacillati</taxon>
        <taxon>Actinomycetota</taxon>
        <taxon>Actinomycetes</taxon>
        <taxon>Micromonosporales</taxon>
        <taxon>Micromonosporaceae</taxon>
        <taxon>Paractinoplanes</taxon>
    </lineage>
</organism>
<feature type="domain" description="FAD-binding FR-type" evidence="1">
    <location>
        <begin position="16"/>
        <end position="143"/>
    </location>
</feature>
<evidence type="ECO:0000313" key="2">
    <source>
        <dbReference type="EMBL" id="GIE95510.1"/>
    </source>
</evidence>
<dbReference type="RefSeq" id="WP_203781809.1">
    <property type="nucleotide sequence ID" value="NZ_BOMV01000032.1"/>
</dbReference>
<gene>
    <name evidence="2" type="ORF">Ari01nite_29750</name>
</gene>
<dbReference type="Proteomes" id="UP000636960">
    <property type="component" value="Unassembled WGS sequence"/>
</dbReference>
<dbReference type="InterPro" id="IPR013113">
    <property type="entry name" value="SIP_FAD-bd"/>
</dbReference>
<reference evidence="2" key="1">
    <citation type="submission" date="2021-01" db="EMBL/GenBank/DDBJ databases">
        <title>Whole genome shotgun sequence of Actinoplanes rishiriensis NBRC 108556.</title>
        <authorList>
            <person name="Komaki H."/>
            <person name="Tamura T."/>
        </authorList>
    </citation>
    <scope>NUCLEOTIDE SEQUENCE</scope>
    <source>
        <strain evidence="2">NBRC 108556</strain>
    </source>
</reference>
<dbReference type="Gene3D" id="2.40.30.10">
    <property type="entry name" value="Translation factors"/>
    <property type="match status" value="1"/>
</dbReference>
<comment type="caution">
    <text evidence="2">The sequence shown here is derived from an EMBL/GenBank/DDBJ whole genome shotgun (WGS) entry which is preliminary data.</text>
</comment>
<dbReference type="InterPro" id="IPR039261">
    <property type="entry name" value="FNR_nucleotide-bd"/>
</dbReference>
<name>A0A919MXA5_9ACTN</name>
<dbReference type="AlphaFoldDB" id="A0A919MXA5"/>
<dbReference type="CDD" id="cd06193">
    <property type="entry name" value="siderophore_interacting"/>
    <property type="match status" value="1"/>
</dbReference>